<organism evidence="2 3">
    <name type="scientific">Dyella jiangningensis</name>
    <dbReference type="NCBI Taxonomy" id="1379159"/>
    <lineage>
        <taxon>Bacteria</taxon>
        <taxon>Pseudomonadati</taxon>
        <taxon>Pseudomonadota</taxon>
        <taxon>Gammaproteobacteria</taxon>
        <taxon>Lysobacterales</taxon>
        <taxon>Rhodanobacteraceae</taxon>
        <taxon>Dyella</taxon>
    </lineage>
</organism>
<keyword evidence="1" id="KW-0812">Transmembrane</keyword>
<feature type="transmembrane region" description="Helical" evidence="1">
    <location>
        <begin position="315"/>
        <end position="334"/>
    </location>
</feature>
<dbReference type="Pfam" id="PF14015">
    <property type="entry name" value="DUF4231"/>
    <property type="match status" value="1"/>
</dbReference>
<protein>
    <recommendedName>
        <fullName evidence="4">SMODS and SLOG-associating 2TM effector domain-containing protein</fullName>
    </recommendedName>
</protein>
<evidence type="ECO:0008006" key="4">
    <source>
        <dbReference type="Google" id="ProtNLM"/>
    </source>
</evidence>
<dbReference type="OrthoDB" id="9150973at2"/>
<feature type="transmembrane region" description="Helical" evidence="1">
    <location>
        <begin position="288"/>
        <end position="309"/>
    </location>
</feature>
<dbReference type="EMBL" id="NFZS01000004">
    <property type="protein sequence ID" value="RAO75983.1"/>
    <property type="molecule type" value="Genomic_DNA"/>
</dbReference>
<keyword evidence="1" id="KW-1133">Transmembrane helix</keyword>
<feature type="transmembrane region" description="Helical" evidence="1">
    <location>
        <begin position="448"/>
        <end position="468"/>
    </location>
</feature>
<dbReference type="Proteomes" id="UP000248926">
    <property type="component" value="Unassembled WGS sequence"/>
</dbReference>
<name>A0A328P3V2_9GAMM</name>
<dbReference type="AlphaFoldDB" id="A0A328P3V2"/>
<accession>A0A328P3V2</accession>
<evidence type="ECO:0000313" key="3">
    <source>
        <dbReference type="Proteomes" id="UP000248926"/>
    </source>
</evidence>
<evidence type="ECO:0000256" key="1">
    <source>
        <dbReference type="SAM" id="Phobius"/>
    </source>
</evidence>
<evidence type="ECO:0000313" key="2">
    <source>
        <dbReference type="EMBL" id="RAO75983.1"/>
    </source>
</evidence>
<gene>
    <name evidence="2" type="ORF">CA260_16840</name>
</gene>
<comment type="caution">
    <text evidence="2">The sequence shown here is derived from an EMBL/GenBank/DDBJ whole genome shotgun (WGS) entry which is preliminary data.</text>
</comment>
<reference evidence="2 3" key="1">
    <citation type="journal article" date="2018" name="Genet. Mol. Biol.">
        <title>The genome sequence of Dyella jiangningensis FCAV SCS01 from a lignocellulose-decomposing microbial consortium metagenome reveals potential for biotechnological applications.</title>
        <authorList>
            <person name="Desiderato J.G."/>
            <person name="Alvarenga D.O."/>
            <person name="Constancio M.T.L."/>
            <person name="Alves L.M.C."/>
            <person name="Varani A.M."/>
        </authorList>
    </citation>
    <scope>NUCLEOTIDE SEQUENCE [LARGE SCALE GENOMIC DNA]</scope>
    <source>
        <strain evidence="2 3">FCAV SCS01</strain>
    </source>
</reference>
<proteinExistence type="predicted"/>
<dbReference type="Gene3D" id="3.40.50.450">
    <property type="match status" value="1"/>
</dbReference>
<sequence length="563" mass="62943">MTPLVVGITSHRNISSAEIEPIRARVTAFFEMLRQEFPGLPLCVLSALAEGGDQLVAHVALEAGARLMAPLPLPMDLYLDDFPAPSARAHFEALCEQAQLIPLPLPRGPSHHAVAMPGPSRDRQYAKAGVFIASHCHILLAIWDGKDSGRLGGTAQVVNYHLNGTLPGLVERHREARHVLGSGDERLLYHIVCSREGDHGDVAPGLLPLQTYWRCGDFTTTDRTPPPEFCQMFTHMSEFNGDGVKYADDIAKASCNESGRILTDGNAVGRIFRAADWLAIHFQKRVLLALRLTYILAALMGIAFTFYAHLSEQDFLIYTFLLLFALGALIAILARHRGWHRKYLDYRALAEGLRIQAYWRHAGISATGEHEFAHDNFLQKQNIELGWIRHVMRVAGIDPLPNVDTRHATALSEVIDEWVGESGKSGQLHYFERKTLERTGLHHVTETIGMVSLWGGISISVFLAIFALRLPESIKTTMVMMMAVLSIIAAVREAYAYRKADKELIRQYRFMQRIFASARAALDRTGDPAKQREILLALGDAALTEHAEWTLMHRERDVEHSKF</sequence>
<dbReference type="InterPro" id="IPR025325">
    <property type="entry name" value="DUF4231"/>
</dbReference>
<keyword evidence="3" id="KW-1185">Reference proteome</keyword>
<keyword evidence="1" id="KW-0472">Membrane</keyword>
<feature type="transmembrane region" description="Helical" evidence="1">
    <location>
        <begin position="474"/>
        <end position="495"/>
    </location>
</feature>